<evidence type="ECO:0000313" key="1">
    <source>
        <dbReference type="EMBL" id="RST30125.1"/>
    </source>
</evidence>
<sequence>MNGFEDSLHRVLARSRRQAISARTSSRLSPDPDVTIGVATIKIVTEEHIQALAFGSLDQEPTIVVRLDPIGRDVSDLLPFARFLDENVTRAMSAGAPLRVWIPHAITLEALDVLGHRYWRNRTAQHEIVRMGELCRVIAHEATIPGQQLVADATALLQDHVVTGMSPIEEGHLDAILAWFDPSVPDPLVESRERVRLPASGILPNTPDHPEDDRIDRLRKEAKAARGSRRARLEAQIAAILRHWVRREWQLLVEGRQAFLGLGLPSSGLDELVADSSKRVGDALANGFYPARQPHRLAAELGTMEAGEEKATFAALENDPMLRQQAIRAGGVVAGEVGAVRQPRPGYNPCSIDIHSQQGVNRLRQDDKVRILGTNVTGVVRGLSSIPGGVRIDLEIKTGVRTRHVLTTGAPVELVRAPFAFVNYRALSAVAAQQPWVFYSSAPPVLSARTPPVISALAAAQAMRRP</sequence>
<gene>
    <name evidence="1" type="ORF">HMF7854_04265</name>
</gene>
<dbReference type="EMBL" id="RWJF01000001">
    <property type="protein sequence ID" value="RST30125.1"/>
    <property type="molecule type" value="Genomic_DNA"/>
</dbReference>
<evidence type="ECO:0000313" key="2">
    <source>
        <dbReference type="Proteomes" id="UP000274661"/>
    </source>
</evidence>
<reference evidence="1 2" key="1">
    <citation type="submission" date="2018-12" db="EMBL/GenBank/DDBJ databases">
        <title>Sphingomonas sp. HMF7854 Genome sequencing and assembly.</title>
        <authorList>
            <person name="Cha I."/>
            <person name="Kang H."/>
            <person name="Kim H."/>
            <person name="Kang J."/>
            <person name="Joh K."/>
        </authorList>
    </citation>
    <scope>NUCLEOTIDE SEQUENCE [LARGE SCALE GENOMIC DNA]</scope>
    <source>
        <strain evidence="1 2">HMF7854</strain>
    </source>
</reference>
<keyword evidence="2" id="KW-1185">Reference proteome</keyword>
<comment type="caution">
    <text evidence="1">The sequence shown here is derived from an EMBL/GenBank/DDBJ whole genome shotgun (WGS) entry which is preliminary data.</text>
</comment>
<proteinExistence type="predicted"/>
<protein>
    <submittedName>
        <fullName evidence="1">Uncharacterized protein</fullName>
    </submittedName>
</protein>
<name>A0A429V864_9SPHN</name>
<dbReference type="OrthoDB" id="7592394at2"/>
<accession>A0A429V864</accession>
<organism evidence="1 2">
    <name type="scientific">Sphingomonas ginkgonis</name>
    <dbReference type="NCBI Taxonomy" id="2315330"/>
    <lineage>
        <taxon>Bacteria</taxon>
        <taxon>Pseudomonadati</taxon>
        <taxon>Pseudomonadota</taxon>
        <taxon>Alphaproteobacteria</taxon>
        <taxon>Sphingomonadales</taxon>
        <taxon>Sphingomonadaceae</taxon>
        <taxon>Sphingomonas</taxon>
    </lineage>
</organism>
<dbReference type="Proteomes" id="UP000274661">
    <property type="component" value="Unassembled WGS sequence"/>
</dbReference>
<dbReference type="RefSeq" id="WP_126717959.1">
    <property type="nucleotide sequence ID" value="NZ_RWJF01000001.1"/>
</dbReference>
<dbReference type="AlphaFoldDB" id="A0A429V864"/>